<dbReference type="SUPFAM" id="SSF47240">
    <property type="entry name" value="Ferritin-like"/>
    <property type="match status" value="1"/>
</dbReference>
<dbReference type="Gene3D" id="1.10.620.20">
    <property type="entry name" value="Ribonucleotide Reductase, subunit A"/>
    <property type="match status" value="1"/>
</dbReference>
<dbReference type="InterPro" id="IPR012348">
    <property type="entry name" value="RNR-like"/>
</dbReference>
<keyword evidence="2" id="KW-1185">Reference proteome</keyword>
<dbReference type="Proteomes" id="UP000301309">
    <property type="component" value="Unassembled WGS sequence"/>
</dbReference>
<organism evidence="1 2">
    <name type="scientific">Streptomyces violaceusniger</name>
    <dbReference type="NCBI Taxonomy" id="68280"/>
    <lineage>
        <taxon>Bacteria</taxon>
        <taxon>Bacillati</taxon>
        <taxon>Actinomycetota</taxon>
        <taxon>Actinomycetes</taxon>
        <taxon>Kitasatosporales</taxon>
        <taxon>Streptomycetaceae</taxon>
        <taxon>Streptomyces</taxon>
        <taxon>Streptomyces violaceusniger group</taxon>
    </lineage>
</organism>
<name>A0A4D4L5K6_STRVO</name>
<proteinExistence type="predicted"/>
<reference evidence="1 2" key="1">
    <citation type="journal article" date="2020" name="Int. J. Syst. Evol. Microbiol.">
        <title>Reclassification of Streptomyces castelarensis and Streptomyces sporoclivatus as later heterotypic synonyms of Streptomyces antimycoticus.</title>
        <authorList>
            <person name="Komaki H."/>
            <person name="Tamura T."/>
        </authorList>
    </citation>
    <scope>NUCLEOTIDE SEQUENCE [LARGE SCALE GENOMIC DNA]</scope>
    <source>
        <strain evidence="1 2">NBRC 13459</strain>
    </source>
</reference>
<comment type="caution">
    <text evidence="1">The sequence shown here is derived from an EMBL/GenBank/DDBJ whole genome shotgun (WGS) entry which is preliminary data.</text>
</comment>
<protein>
    <submittedName>
        <fullName evidence="1">Uncharacterized protein</fullName>
    </submittedName>
</protein>
<gene>
    <name evidence="1" type="ORF">SVIO_070650</name>
</gene>
<sequence>MPTASEMTTVNTAPGHTKNLLDPGFELTLRPMRYPQFYDRYRDAIKNTWTVEEVDLHSDVADLAKLSPVSST</sequence>
<dbReference type="AlphaFoldDB" id="A0A4D4L5K6"/>
<dbReference type="InterPro" id="IPR009078">
    <property type="entry name" value="Ferritin-like_SF"/>
</dbReference>
<evidence type="ECO:0000313" key="2">
    <source>
        <dbReference type="Proteomes" id="UP000301309"/>
    </source>
</evidence>
<accession>A0A4D4L5K6</accession>
<dbReference type="EMBL" id="BJHW01000001">
    <property type="protein sequence ID" value="GDY56442.1"/>
    <property type="molecule type" value="Genomic_DNA"/>
</dbReference>
<evidence type="ECO:0000313" key="1">
    <source>
        <dbReference type="EMBL" id="GDY56442.1"/>
    </source>
</evidence>
<dbReference type="GO" id="GO:0016491">
    <property type="term" value="F:oxidoreductase activity"/>
    <property type="evidence" value="ECO:0007669"/>
    <property type="project" value="InterPro"/>
</dbReference>